<dbReference type="Proteomes" id="UP000253083">
    <property type="component" value="Unassembled WGS sequence"/>
</dbReference>
<name>A0A395JIU6_9GAMM</name>
<evidence type="ECO:0000313" key="2">
    <source>
        <dbReference type="Proteomes" id="UP000253083"/>
    </source>
</evidence>
<evidence type="ECO:0000313" key="1">
    <source>
        <dbReference type="EMBL" id="RBP48551.1"/>
    </source>
</evidence>
<gene>
    <name evidence="1" type="ORF">DFR28_10637</name>
</gene>
<dbReference type="AlphaFoldDB" id="A0A395JIU6"/>
<protein>
    <submittedName>
        <fullName evidence="1">Uncharacterized protein</fullName>
    </submittedName>
</protein>
<sequence length="52" mass="6100">MVWRIIQGVSGCPAYVGKKFIGEFENQLKAAWAEKEKQNREMTIKYEKVHQT</sequence>
<keyword evidence="2" id="KW-1185">Reference proteome</keyword>
<dbReference type="EMBL" id="QNRT01000006">
    <property type="protein sequence ID" value="RBP48551.1"/>
    <property type="molecule type" value="Genomic_DNA"/>
</dbReference>
<reference evidence="1 2" key="1">
    <citation type="submission" date="2018-06" db="EMBL/GenBank/DDBJ databases">
        <title>Genomic Encyclopedia of Type Strains, Phase IV (KMG-IV): sequencing the most valuable type-strain genomes for metagenomic binning, comparative biology and taxonomic classification.</title>
        <authorList>
            <person name="Goeker M."/>
        </authorList>
    </citation>
    <scope>NUCLEOTIDE SEQUENCE [LARGE SCALE GENOMIC DNA]</scope>
    <source>
        <strain evidence="1 2">DSM 24032</strain>
    </source>
</reference>
<proteinExistence type="predicted"/>
<comment type="caution">
    <text evidence="1">The sequence shown here is derived from an EMBL/GenBank/DDBJ whole genome shotgun (WGS) entry which is preliminary data.</text>
</comment>
<organism evidence="1 2">
    <name type="scientific">Arenicella xantha</name>
    <dbReference type="NCBI Taxonomy" id="644221"/>
    <lineage>
        <taxon>Bacteria</taxon>
        <taxon>Pseudomonadati</taxon>
        <taxon>Pseudomonadota</taxon>
        <taxon>Gammaproteobacteria</taxon>
        <taxon>Arenicellales</taxon>
        <taxon>Arenicellaceae</taxon>
        <taxon>Arenicella</taxon>
    </lineage>
</organism>
<dbReference type="InParanoid" id="A0A395JIU6"/>
<accession>A0A395JIU6</accession>